<evidence type="ECO:0000256" key="2">
    <source>
        <dbReference type="ARBA" id="ARBA00009810"/>
    </source>
</evidence>
<evidence type="ECO:0000256" key="12">
    <source>
        <dbReference type="ARBA" id="ARBA00023170"/>
    </source>
</evidence>
<keyword evidence="9" id="KW-0406">Ion transport</keyword>
<dbReference type="InterPro" id="IPR012910">
    <property type="entry name" value="Plug_dom"/>
</dbReference>
<evidence type="ECO:0000256" key="11">
    <source>
        <dbReference type="ARBA" id="ARBA00023136"/>
    </source>
</evidence>
<keyword evidence="3 14" id="KW-0813">Transport</keyword>
<dbReference type="InterPro" id="IPR039426">
    <property type="entry name" value="TonB-dep_rcpt-like"/>
</dbReference>
<dbReference type="CDD" id="cd01347">
    <property type="entry name" value="ligand_gated_channel"/>
    <property type="match status" value="1"/>
</dbReference>
<dbReference type="PANTHER" id="PTHR32552:SF89">
    <property type="entry name" value="CATECHOLATE SIDEROPHORE RECEPTOR FIU"/>
    <property type="match status" value="1"/>
</dbReference>
<dbReference type="InterPro" id="IPR000531">
    <property type="entry name" value="Beta-barrel_TonB"/>
</dbReference>
<keyword evidence="4 14" id="KW-1134">Transmembrane beta strand</keyword>
<dbReference type="GO" id="GO:0009279">
    <property type="term" value="C:cell outer membrane"/>
    <property type="evidence" value="ECO:0007669"/>
    <property type="project" value="UniProtKB-SubCell"/>
</dbReference>
<dbReference type="Gene3D" id="2.170.130.10">
    <property type="entry name" value="TonB-dependent receptor, plug domain"/>
    <property type="match status" value="1"/>
</dbReference>
<dbReference type="InterPro" id="IPR037066">
    <property type="entry name" value="Plug_dom_sf"/>
</dbReference>
<evidence type="ECO:0000256" key="1">
    <source>
        <dbReference type="ARBA" id="ARBA00004571"/>
    </source>
</evidence>
<comment type="similarity">
    <text evidence="2 14 15">Belongs to the TonB-dependent receptor family.</text>
</comment>
<feature type="domain" description="TonB-dependent receptor-like beta-barrel" evidence="16">
    <location>
        <begin position="183"/>
        <end position="623"/>
    </location>
</feature>
<keyword evidence="7" id="KW-0732">Signal</keyword>
<dbReference type="AlphaFoldDB" id="A0A7C9TJ30"/>
<comment type="subcellular location">
    <subcellularLocation>
        <location evidence="1 14">Cell outer membrane</location>
        <topology evidence="1 14">Multi-pass membrane protein</topology>
    </subcellularLocation>
</comment>
<keyword evidence="6 14" id="KW-0812">Transmembrane</keyword>
<organism evidence="18 19">
    <name type="scientific">Ideonella livida</name>
    <dbReference type="NCBI Taxonomy" id="2707176"/>
    <lineage>
        <taxon>Bacteria</taxon>
        <taxon>Pseudomonadati</taxon>
        <taxon>Pseudomonadota</taxon>
        <taxon>Betaproteobacteria</taxon>
        <taxon>Burkholderiales</taxon>
        <taxon>Sphaerotilaceae</taxon>
        <taxon>Ideonella</taxon>
    </lineage>
</organism>
<dbReference type="PROSITE" id="PS52016">
    <property type="entry name" value="TONB_DEPENDENT_REC_3"/>
    <property type="match status" value="1"/>
</dbReference>
<gene>
    <name evidence="18" type="ORF">G3A44_11240</name>
</gene>
<keyword evidence="19" id="KW-1185">Reference proteome</keyword>
<dbReference type="GO" id="GO:0015344">
    <property type="term" value="F:siderophore uptake transmembrane transporter activity"/>
    <property type="evidence" value="ECO:0007669"/>
    <property type="project" value="TreeGrafter"/>
</dbReference>
<evidence type="ECO:0000256" key="8">
    <source>
        <dbReference type="ARBA" id="ARBA00023004"/>
    </source>
</evidence>
<dbReference type="Proteomes" id="UP000484255">
    <property type="component" value="Unassembled WGS sequence"/>
</dbReference>
<dbReference type="SUPFAM" id="SSF56935">
    <property type="entry name" value="Porins"/>
    <property type="match status" value="1"/>
</dbReference>
<evidence type="ECO:0000313" key="18">
    <source>
        <dbReference type="EMBL" id="NDY91761.1"/>
    </source>
</evidence>
<evidence type="ECO:0000256" key="14">
    <source>
        <dbReference type="PROSITE-ProRule" id="PRU01360"/>
    </source>
</evidence>
<comment type="caution">
    <text evidence="18">The sequence shown here is derived from an EMBL/GenBank/DDBJ whole genome shotgun (WGS) entry which is preliminary data.</text>
</comment>
<evidence type="ECO:0000259" key="16">
    <source>
        <dbReference type="Pfam" id="PF00593"/>
    </source>
</evidence>
<evidence type="ECO:0000256" key="15">
    <source>
        <dbReference type="RuleBase" id="RU003357"/>
    </source>
</evidence>
<evidence type="ECO:0000256" key="7">
    <source>
        <dbReference type="ARBA" id="ARBA00022729"/>
    </source>
</evidence>
<feature type="domain" description="TonB-dependent receptor plug" evidence="17">
    <location>
        <begin position="3"/>
        <end position="111"/>
    </location>
</feature>
<dbReference type="InterPro" id="IPR036942">
    <property type="entry name" value="Beta-barrel_TonB_sf"/>
</dbReference>
<evidence type="ECO:0000256" key="10">
    <source>
        <dbReference type="ARBA" id="ARBA00023077"/>
    </source>
</evidence>
<evidence type="ECO:0000256" key="3">
    <source>
        <dbReference type="ARBA" id="ARBA00022448"/>
    </source>
</evidence>
<keyword evidence="8" id="KW-0408">Iron</keyword>
<keyword evidence="5" id="KW-0410">Iron transport</keyword>
<sequence>MAMPYAVSVVDREALRLSGPGVNLSEAMARVPGLVVNNRANYAQDLQISARGFGARAGFGVRGVRLYADGIPASGPDGQGQVSHFNLGDAQRVEVLRGPFSVLYGNSSGGVINLISAPVDRAEAELALDAGSFGLRQARARVAGPLGQGWDARLSLSQFRWDGFREHSAAERTQAHLRLGWTGASDRVVLVAGYFDQPSDDPLGLKPADFAADPLQTVPEAEQYNTRKVARQTQLGLSWRHDFGEDGPLRESLLSAYSGQRGVTQWQAIPVGTQGNPRHGGGVVDFDRDYNGLEARLRWQLDTVALVTGLAWDRQVDDRRGYENFIGSTLGVTGALRREEDNTARSRDAYAQADWPLAADWTASAGVRSGRVRYVTEDHYVKPPNVDDSGALAYDYTNPVLGLRWQLDPGWQLHASVARGFEAPTLGELAYRPDGAGGFNTALKPQVSRQLEVGGKWRRHGWALDLTAFLNRVSDELATLTNSGGRSTFQNVGDTRRQGLELAGRWQLAPQWRAQTALTWLQAEYLDAFKACAGTPCTSPSLLVPAGNRIAGTQGRAAWAELAWQGGHWGEWAVEARGVGRVQANDANTASAAGHGLAALRWSQRYALSGAQRLEVLARVDNLADRRYAGSVIVNDGNGRYLETGSPRAVLLGLRWVGGL</sequence>
<name>A0A7C9TJ30_9BURK</name>
<dbReference type="Pfam" id="PF07715">
    <property type="entry name" value="Plug"/>
    <property type="match status" value="1"/>
</dbReference>
<evidence type="ECO:0000256" key="13">
    <source>
        <dbReference type="ARBA" id="ARBA00023237"/>
    </source>
</evidence>
<dbReference type="EMBL" id="JAAGOH010000011">
    <property type="protein sequence ID" value="NDY91761.1"/>
    <property type="molecule type" value="Genomic_DNA"/>
</dbReference>
<proteinExistence type="inferred from homology"/>
<dbReference type="PANTHER" id="PTHR32552">
    <property type="entry name" value="FERRICHROME IRON RECEPTOR-RELATED"/>
    <property type="match status" value="1"/>
</dbReference>
<evidence type="ECO:0000256" key="9">
    <source>
        <dbReference type="ARBA" id="ARBA00023065"/>
    </source>
</evidence>
<keyword evidence="13 14" id="KW-0998">Cell outer membrane</keyword>
<evidence type="ECO:0000256" key="5">
    <source>
        <dbReference type="ARBA" id="ARBA00022496"/>
    </source>
</evidence>
<accession>A0A7C9TJ30</accession>
<keyword evidence="10 15" id="KW-0798">TonB box</keyword>
<evidence type="ECO:0000259" key="17">
    <source>
        <dbReference type="Pfam" id="PF07715"/>
    </source>
</evidence>
<keyword evidence="11 14" id="KW-0472">Membrane</keyword>
<evidence type="ECO:0000313" key="19">
    <source>
        <dbReference type="Proteomes" id="UP000484255"/>
    </source>
</evidence>
<evidence type="ECO:0000256" key="4">
    <source>
        <dbReference type="ARBA" id="ARBA00022452"/>
    </source>
</evidence>
<reference evidence="18 19" key="1">
    <citation type="submission" date="2020-02" db="EMBL/GenBank/DDBJ databases">
        <title>Ideonella bacterium strain TBM-1.</title>
        <authorList>
            <person name="Chen W.-M."/>
        </authorList>
    </citation>
    <scope>NUCLEOTIDE SEQUENCE [LARGE SCALE GENOMIC DNA]</scope>
    <source>
        <strain evidence="18 19">TBM-1</strain>
    </source>
</reference>
<dbReference type="Gene3D" id="2.40.170.20">
    <property type="entry name" value="TonB-dependent receptor, beta-barrel domain"/>
    <property type="match status" value="1"/>
</dbReference>
<keyword evidence="12 18" id="KW-0675">Receptor</keyword>
<evidence type="ECO:0000256" key="6">
    <source>
        <dbReference type="ARBA" id="ARBA00022692"/>
    </source>
</evidence>
<protein>
    <submittedName>
        <fullName evidence="18">TonB-dependent receptor</fullName>
    </submittedName>
</protein>
<dbReference type="Pfam" id="PF00593">
    <property type="entry name" value="TonB_dep_Rec_b-barrel"/>
    <property type="match status" value="1"/>
</dbReference>